<sequence>MALSKNKVRRGQIPNAVKFFYEVSGTGDKVVYTLQRIWLEAIMFLEAIGAYWASRLVAQAIKNSHTVVTVVTVVEGSMQY</sequence>
<gene>
    <name evidence="1" type="ORF">PC129_g1129</name>
</gene>
<accession>A0A8T1ITC6</accession>
<comment type="caution">
    <text evidence="1">The sequence shown here is derived from an EMBL/GenBank/DDBJ whole genome shotgun (WGS) entry which is preliminary data.</text>
</comment>
<dbReference type="AlphaFoldDB" id="A0A8T1ITC6"/>
<name>A0A8T1ITC6_9STRA</name>
<evidence type="ECO:0000313" key="1">
    <source>
        <dbReference type="EMBL" id="KAG3228320.1"/>
    </source>
</evidence>
<evidence type="ECO:0000313" key="2">
    <source>
        <dbReference type="Proteomes" id="UP000760860"/>
    </source>
</evidence>
<proteinExistence type="predicted"/>
<organism evidence="1 2">
    <name type="scientific">Phytophthora cactorum</name>
    <dbReference type="NCBI Taxonomy" id="29920"/>
    <lineage>
        <taxon>Eukaryota</taxon>
        <taxon>Sar</taxon>
        <taxon>Stramenopiles</taxon>
        <taxon>Oomycota</taxon>
        <taxon>Peronosporomycetes</taxon>
        <taxon>Peronosporales</taxon>
        <taxon>Peronosporaceae</taxon>
        <taxon>Phytophthora</taxon>
    </lineage>
</organism>
<dbReference type="Proteomes" id="UP000760860">
    <property type="component" value="Unassembled WGS sequence"/>
</dbReference>
<dbReference type="EMBL" id="RCMV01000017">
    <property type="protein sequence ID" value="KAG3228320.1"/>
    <property type="molecule type" value="Genomic_DNA"/>
</dbReference>
<reference evidence="1" key="1">
    <citation type="submission" date="2018-05" db="EMBL/GenBank/DDBJ databases">
        <title>Effector identification in a new, highly contiguous assembly of the strawberry crown rot pathogen Phytophthora cactorum.</title>
        <authorList>
            <person name="Armitage A.D."/>
            <person name="Nellist C.F."/>
            <person name="Bates H."/>
            <person name="Vickerstaff R.J."/>
            <person name="Harrison R.J."/>
        </authorList>
    </citation>
    <scope>NUCLEOTIDE SEQUENCE</scope>
    <source>
        <strain evidence="1">P421</strain>
    </source>
</reference>
<protein>
    <submittedName>
        <fullName evidence="1">Uncharacterized protein</fullName>
    </submittedName>
</protein>